<dbReference type="Proteomes" id="UP001060085">
    <property type="component" value="Linkage Group LG01"/>
</dbReference>
<protein>
    <submittedName>
        <fullName evidence="1">Uncharacterized protein</fullName>
    </submittedName>
</protein>
<evidence type="ECO:0000313" key="1">
    <source>
        <dbReference type="EMBL" id="KAI5679874.1"/>
    </source>
</evidence>
<keyword evidence="2" id="KW-1185">Reference proteome</keyword>
<organism evidence="1 2">
    <name type="scientific">Catharanthus roseus</name>
    <name type="common">Madagascar periwinkle</name>
    <name type="synonym">Vinca rosea</name>
    <dbReference type="NCBI Taxonomy" id="4058"/>
    <lineage>
        <taxon>Eukaryota</taxon>
        <taxon>Viridiplantae</taxon>
        <taxon>Streptophyta</taxon>
        <taxon>Embryophyta</taxon>
        <taxon>Tracheophyta</taxon>
        <taxon>Spermatophyta</taxon>
        <taxon>Magnoliopsida</taxon>
        <taxon>eudicotyledons</taxon>
        <taxon>Gunneridae</taxon>
        <taxon>Pentapetalae</taxon>
        <taxon>asterids</taxon>
        <taxon>lamiids</taxon>
        <taxon>Gentianales</taxon>
        <taxon>Apocynaceae</taxon>
        <taxon>Rauvolfioideae</taxon>
        <taxon>Vinceae</taxon>
        <taxon>Catharanthinae</taxon>
        <taxon>Catharanthus</taxon>
    </lineage>
</organism>
<name>A0ACC0C4W2_CATRO</name>
<sequence>MNSLIQGIGIPLPSLRLDDSHAFARKHIISLLQKCKTAEEICPIHATVVKHGHEDDPFILFELLRMCAKCNSIGYASKVFQRISNPNVYLYTAFIDVLVSSGLYLDCIRIYIQMIEEFIEPDNYVITSVLRACGFQLNLRKGREIHGQALKLGLCSNRSVKLKLIELYGKCGELGDAQRLFDEMPKKDVVALTVMISCFFDHGMVDKAIVMFNFLKTKDAVCWTAMIDGLVRNGEANKALKLFRQMQREGVRPNQVTIVCILSACAQLGTLELGKWIHSYVNKYDIEINHLVGSALINMYSRCGNIDEAEKIFCSLQQRDVTTYNSLIVGFSLNGKSVEAVQIFQRMVSGGIKPTNITFTAVLNACSQGGLVDLGFEIFETMSIEYGIEPQIEHYGCLVDLLGRAGRVEEAYKFITNMKLPPDNVIWGSLLGACKNHKKFELGEKVAQILFESGEADSGTYILLSNMYSSWGKFEQAAELRKKLKELGVEKEPGCSSIEVANEIHEFLLGDIRHPQREEIYKTLKELTRILCLRGYCPDTESISPDIGDQEKRWALSIHSERLAICYGLISTKPQTTIRVVKNLRVCNDCHTFVKFVSEITGREIVLRDRNRFHHLRNGVCSCADFW</sequence>
<evidence type="ECO:0000313" key="2">
    <source>
        <dbReference type="Proteomes" id="UP001060085"/>
    </source>
</evidence>
<dbReference type="EMBL" id="CM044701">
    <property type="protein sequence ID" value="KAI5679874.1"/>
    <property type="molecule type" value="Genomic_DNA"/>
</dbReference>
<comment type="caution">
    <text evidence="1">The sequence shown here is derived from an EMBL/GenBank/DDBJ whole genome shotgun (WGS) entry which is preliminary data.</text>
</comment>
<accession>A0ACC0C4W2</accession>
<proteinExistence type="predicted"/>
<reference evidence="2" key="1">
    <citation type="journal article" date="2023" name="Nat. Plants">
        <title>Single-cell RNA sequencing provides a high-resolution roadmap for understanding the multicellular compartmentation of specialized metabolism.</title>
        <authorList>
            <person name="Sun S."/>
            <person name="Shen X."/>
            <person name="Li Y."/>
            <person name="Li Y."/>
            <person name="Wang S."/>
            <person name="Li R."/>
            <person name="Zhang H."/>
            <person name="Shen G."/>
            <person name="Guo B."/>
            <person name="Wei J."/>
            <person name="Xu J."/>
            <person name="St-Pierre B."/>
            <person name="Chen S."/>
            <person name="Sun C."/>
        </authorList>
    </citation>
    <scope>NUCLEOTIDE SEQUENCE [LARGE SCALE GENOMIC DNA]</scope>
</reference>
<gene>
    <name evidence="1" type="ORF">M9H77_01101</name>
</gene>